<dbReference type="Proteomes" id="UP001050691">
    <property type="component" value="Unassembled WGS sequence"/>
</dbReference>
<proteinExistence type="predicted"/>
<evidence type="ECO:0000313" key="2">
    <source>
        <dbReference type="Proteomes" id="UP001050691"/>
    </source>
</evidence>
<dbReference type="InterPro" id="IPR011009">
    <property type="entry name" value="Kinase-like_dom_sf"/>
</dbReference>
<reference evidence="1" key="1">
    <citation type="submission" date="2021-10" db="EMBL/GenBank/DDBJ databases">
        <title>De novo Genome Assembly of Clathrus columnatus (Basidiomycota, Fungi) Using Illumina and Nanopore Sequence Data.</title>
        <authorList>
            <person name="Ogiso-Tanaka E."/>
            <person name="Itagaki H."/>
            <person name="Hosoya T."/>
            <person name="Hosaka K."/>
        </authorList>
    </citation>
    <scope>NUCLEOTIDE SEQUENCE</scope>
    <source>
        <strain evidence="1">MO-923</strain>
    </source>
</reference>
<protein>
    <recommendedName>
        <fullName evidence="3">Aminoglycoside phosphotransferase domain-containing protein</fullName>
    </recommendedName>
</protein>
<keyword evidence="2" id="KW-1185">Reference proteome</keyword>
<organism evidence="1 2">
    <name type="scientific">Clathrus columnatus</name>
    <dbReference type="NCBI Taxonomy" id="1419009"/>
    <lineage>
        <taxon>Eukaryota</taxon>
        <taxon>Fungi</taxon>
        <taxon>Dikarya</taxon>
        <taxon>Basidiomycota</taxon>
        <taxon>Agaricomycotina</taxon>
        <taxon>Agaricomycetes</taxon>
        <taxon>Phallomycetidae</taxon>
        <taxon>Phallales</taxon>
        <taxon>Clathraceae</taxon>
        <taxon>Clathrus</taxon>
    </lineage>
</organism>
<dbReference type="GO" id="GO:0005739">
    <property type="term" value="C:mitochondrion"/>
    <property type="evidence" value="ECO:0007669"/>
    <property type="project" value="UniProtKB-SubCell"/>
</dbReference>
<sequence>MFSRVKYLSTVATKTKAFTDQINPLFSFTSGQWLCNNDAQLKSRYAPFNVDGLHQVASKAMGSKVKSITKIAECFNRIFLVTFQNGQQAIAQIPLPISGPPHFPTASEVATMDFLRRLGFPVPKVLAWSSRANSTEVESEFIIMEKPDGEPLTKIWAKVDRVDLVHKLAKLHRPLVDLRFNCYGNLYYKNDVEPPYKSMTDFLEQIPAGVDTSPFCMGPISGQCFWEEERALITECRGPYTSALDYMCDVALREQYWIYRHAKPSFTDDFLCGIPTQGKEEDHIEILERYKSILQYLVPKERLYHHGHLWHPHLSTSNFLFNVPWVPEALTLPPHFETLDADTRKEGMRFHEEVVLHNLFETTALRDIVPPPGLTELRELEGSAHFTWKMGLLPFREKLINVWKQWAEIVPGHTCPIDFTPAERREHDAAYASLGENRDRAIALDEEFSVGVFGYVAGDQTHFNNVRMELEKRRREWEAGAENPEHKRVLELLWPYRDTLSDNPRTHLEVYPEVLRSLHSAAEENESIAKEPQTSETAVH</sequence>
<dbReference type="PANTHER" id="PTHR36091">
    <property type="entry name" value="ALTERED INHERITANCE OF MITOCHONDRIA PROTEIN 9, MITOCHONDRIAL"/>
    <property type="match status" value="1"/>
</dbReference>
<evidence type="ECO:0000313" key="1">
    <source>
        <dbReference type="EMBL" id="GJJ12979.1"/>
    </source>
</evidence>
<accession>A0AAV5AIL6</accession>
<dbReference type="InterPro" id="IPR051035">
    <property type="entry name" value="Mito_inheritance_9"/>
</dbReference>
<gene>
    <name evidence="1" type="ORF">Clacol_007226</name>
</gene>
<dbReference type="SUPFAM" id="SSF56112">
    <property type="entry name" value="Protein kinase-like (PK-like)"/>
    <property type="match status" value="1"/>
</dbReference>
<dbReference type="AlphaFoldDB" id="A0AAV5AIL6"/>
<name>A0AAV5AIL6_9AGAM</name>
<comment type="caution">
    <text evidence="1">The sequence shown here is derived from an EMBL/GenBank/DDBJ whole genome shotgun (WGS) entry which is preliminary data.</text>
</comment>
<evidence type="ECO:0008006" key="3">
    <source>
        <dbReference type="Google" id="ProtNLM"/>
    </source>
</evidence>
<dbReference type="EMBL" id="BPWL01000008">
    <property type="protein sequence ID" value="GJJ12979.1"/>
    <property type="molecule type" value="Genomic_DNA"/>
</dbReference>
<dbReference type="PANTHER" id="PTHR36091:SF2">
    <property type="entry name" value="AMINOGLYCOSIDE PHOSPHOTRANSFERASE DOMAIN-CONTAINING PROTEIN"/>
    <property type="match status" value="1"/>
</dbReference>